<evidence type="ECO:0000313" key="6">
    <source>
        <dbReference type="Proteomes" id="UP001304243"/>
    </source>
</evidence>
<evidence type="ECO:0000256" key="2">
    <source>
        <dbReference type="PIRNR" id="PIRNR001365"/>
    </source>
</evidence>
<comment type="similarity">
    <text evidence="2">Belongs to the DapA family.</text>
</comment>
<proteinExistence type="inferred from homology"/>
<dbReference type="Gene3D" id="3.20.20.70">
    <property type="entry name" value="Aldolase class I"/>
    <property type="match status" value="1"/>
</dbReference>
<dbReference type="Pfam" id="PF00701">
    <property type="entry name" value="DHDPS"/>
    <property type="match status" value="1"/>
</dbReference>
<dbReference type="PRINTS" id="PR00146">
    <property type="entry name" value="DHPICSNTHASE"/>
</dbReference>
<dbReference type="CDD" id="cd00408">
    <property type="entry name" value="DHDPS-like"/>
    <property type="match status" value="1"/>
</dbReference>
<protein>
    <submittedName>
        <fullName evidence="5">Oligosaccharyltransferase complex subunit epsilon</fullName>
    </submittedName>
</protein>
<feature type="active site" description="Proton donor/acceptor" evidence="3">
    <location>
        <position position="141"/>
    </location>
</feature>
<dbReference type="RefSeq" id="XP_064688644.1">
    <property type="nucleotide sequence ID" value="XM_064823819.1"/>
</dbReference>
<feature type="active site" description="Schiff-base intermediate with substrate" evidence="3">
    <location>
        <position position="170"/>
    </location>
</feature>
<evidence type="ECO:0000256" key="3">
    <source>
        <dbReference type="PIRSR" id="PIRSR001365-1"/>
    </source>
</evidence>
<dbReference type="PANTHER" id="PTHR12128:SF66">
    <property type="entry name" value="4-HYDROXY-2-OXOGLUTARATE ALDOLASE, MITOCHONDRIAL"/>
    <property type="match status" value="1"/>
</dbReference>
<dbReference type="PANTHER" id="PTHR12128">
    <property type="entry name" value="DIHYDRODIPICOLINATE SYNTHASE"/>
    <property type="match status" value="1"/>
</dbReference>
<accession>A0AAN7I4N3</accession>
<dbReference type="SMART" id="SM01130">
    <property type="entry name" value="DHDPS"/>
    <property type="match status" value="1"/>
</dbReference>
<dbReference type="SUPFAM" id="SSF51569">
    <property type="entry name" value="Aldolase"/>
    <property type="match status" value="1"/>
</dbReference>
<dbReference type="InterPro" id="IPR002220">
    <property type="entry name" value="DapA-like"/>
</dbReference>
<dbReference type="AlphaFoldDB" id="A0AAN7I4N3"/>
<dbReference type="InterPro" id="IPR013785">
    <property type="entry name" value="Aldolase_TIM"/>
</dbReference>
<name>A0AAN7I4N3_9FUNG</name>
<dbReference type="EMBL" id="JASEJX010000001">
    <property type="protein sequence ID" value="KAK4521978.1"/>
    <property type="molecule type" value="Genomic_DNA"/>
</dbReference>
<evidence type="ECO:0000313" key="5">
    <source>
        <dbReference type="EMBL" id="KAK4521978.1"/>
    </source>
</evidence>
<evidence type="ECO:0000256" key="1">
    <source>
        <dbReference type="ARBA" id="ARBA00023239"/>
    </source>
</evidence>
<keyword evidence="1 2" id="KW-0456">Lyase</keyword>
<feature type="binding site" evidence="4">
    <location>
        <position position="213"/>
    </location>
    <ligand>
        <name>pyruvate</name>
        <dbReference type="ChEBI" id="CHEBI:15361"/>
    </ligand>
</feature>
<sequence length="310" mass="33675">MTSLGRGVFVPVPTFFRENEDLDLEAFDKHIEYLANSGIAGIVVLGSMGEAVNLSDDERVQVIRQCSDSVQKYNRSLKIIAGTSSQSARNTITYTKQAAEAGAGFVLVLPPSFYKGSMDHDALYQFYTTVADHSPLPVVIYNYPGVCQGLDLSIPLLVELSKHKNIIGVKGTDGNVGKMANLVNKTNSEDVTLLAGSVDFFLPELLIGAVGLIPGAGNVFPSLCVQIQVLYEDNRLQEAIALQKKLVEADDALCRWHGIPGIKSFIQKRLGYGHGVCRNPLQKASQANATAIEEAVDAAWLLEQKYRSSK</sequence>
<keyword evidence="6" id="KW-1185">Reference proteome</keyword>
<evidence type="ECO:0000256" key="4">
    <source>
        <dbReference type="PIRSR" id="PIRSR001365-2"/>
    </source>
</evidence>
<reference evidence="5 6" key="1">
    <citation type="submission" date="2022-11" db="EMBL/GenBank/DDBJ databases">
        <title>Mucor velutinosus strain NIH1002 WGS.</title>
        <authorList>
            <person name="Subramanian P."/>
            <person name="Mullikin J.C."/>
            <person name="Segre J.A."/>
            <person name="Zelazny A.M."/>
        </authorList>
    </citation>
    <scope>NUCLEOTIDE SEQUENCE [LARGE SCALE GENOMIC DNA]</scope>
    <source>
        <strain evidence="5 6">NIH1002</strain>
    </source>
</reference>
<dbReference type="GeneID" id="89948203"/>
<dbReference type="Proteomes" id="UP001304243">
    <property type="component" value="Unassembled WGS sequence"/>
</dbReference>
<gene>
    <name evidence="5" type="primary">OST2</name>
    <name evidence="5" type="ORF">ATC70_004517</name>
</gene>
<dbReference type="PIRSF" id="PIRSF001365">
    <property type="entry name" value="DHDPS"/>
    <property type="match status" value="1"/>
</dbReference>
<comment type="caution">
    <text evidence="5">The sequence shown here is derived from an EMBL/GenBank/DDBJ whole genome shotgun (WGS) entry which is preliminary data.</text>
</comment>
<dbReference type="GO" id="GO:0008840">
    <property type="term" value="F:4-hydroxy-tetrahydrodipicolinate synthase activity"/>
    <property type="evidence" value="ECO:0007669"/>
    <property type="project" value="TreeGrafter"/>
</dbReference>
<organism evidence="5 6">
    <name type="scientific">Mucor velutinosus</name>
    <dbReference type="NCBI Taxonomy" id="708070"/>
    <lineage>
        <taxon>Eukaryota</taxon>
        <taxon>Fungi</taxon>
        <taxon>Fungi incertae sedis</taxon>
        <taxon>Mucoromycota</taxon>
        <taxon>Mucoromycotina</taxon>
        <taxon>Mucoromycetes</taxon>
        <taxon>Mucorales</taxon>
        <taxon>Mucorineae</taxon>
        <taxon>Mucoraceae</taxon>
        <taxon>Mucor</taxon>
    </lineage>
</organism>